<evidence type="ECO:0000256" key="1">
    <source>
        <dbReference type="ARBA" id="ARBA00009437"/>
    </source>
</evidence>
<dbReference type="PANTHER" id="PTHR30419">
    <property type="entry name" value="HTH-TYPE TRANSCRIPTIONAL REGULATOR YBHD"/>
    <property type="match status" value="1"/>
</dbReference>
<keyword evidence="7" id="KW-1185">Reference proteome</keyword>
<evidence type="ECO:0000256" key="3">
    <source>
        <dbReference type="ARBA" id="ARBA00023125"/>
    </source>
</evidence>
<dbReference type="InterPro" id="IPR050950">
    <property type="entry name" value="HTH-type_LysR_regulators"/>
</dbReference>
<dbReference type="GO" id="GO:0003700">
    <property type="term" value="F:DNA-binding transcription factor activity"/>
    <property type="evidence" value="ECO:0007669"/>
    <property type="project" value="InterPro"/>
</dbReference>
<evidence type="ECO:0000259" key="5">
    <source>
        <dbReference type="PROSITE" id="PS50931"/>
    </source>
</evidence>
<dbReference type="InterPro" id="IPR005119">
    <property type="entry name" value="LysR_subst-bd"/>
</dbReference>
<evidence type="ECO:0000313" key="7">
    <source>
        <dbReference type="Proteomes" id="UP001305498"/>
    </source>
</evidence>
<dbReference type="PRINTS" id="PR00039">
    <property type="entry name" value="HTHLYSR"/>
</dbReference>
<dbReference type="InterPro" id="IPR036388">
    <property type="entry name" value="WH-like_DNA-bd_sf"/>
</dbReference>
<dbReference type="CDD" id="cd05466">
    <property type="entry name" value="PBP2_LTTR_substrate"/>
    <property type="match status" value="1"/>
</dbReference>
<dbReference type="RefSeq" id="WP_317139532.1">
    <property type="nucleotide sequence ID" value="NZ_CP118157.1"/>
</dbReference>
<reference evidence="6 7" key="1">
    <citation type="submission" date="2023-02" db="EMBL/GenBank/DDBJ databases">
        <title>Microbacterium betulae sp. nov., isolated from birch wood.</title>
        <authorList>
            <person name="Pasciak M."/>
            <person name="Pawlik K.J."/>
            <person name="Martynowski D."/>
            <person name="Laczmanski L."/>
            <person name="Ciekot J."/>
            <person name="Szponar B."/>
            <person name="Wojcik-Fatla A."/>
            <person name="Mackiewicz B."/>
            <person name="Farian E."/>
            <person name="Cholewa G."/>
            <person name="Cholewa A."/>
            <person name="Dutkiewicz J."/>
        </authorList>
    </citation>
    <scope>NUCLEOTIDE SEQUENCE [LARGE SCALE GENOMIC DNA]</scope>
    <source>
        <strain evidence="6 7">AB</strain>
    </source>
</reference>
<evidence type="ECO:0000256" key="2">
    <source>
        <dbReference type="ARBA" id="ARBA00023015"/>
    </source>
</evidence>
<dbReference type="GO" id="GO:0003677">
    <property type="term" value="F:DNA binding"/>
    <property type="evidence" value="ECO:0007669"/>
    <property type="project" value="UniProtKB-KW"/>
</dbReference>
<dbReference type="InterPro" id="IPR000847">
    <property type="entry name" value="LysR_HTH_N"/>
</dbReference>
<dbReference type="SUPFAM" id="SSF46785">
    <property type="entry name" value="Winged helix' DNA-binding domain"/>
    <property type="match status" value="1"/>
</dbReference>
<dbReference type="Gene3D" id="1.10.10.10">
    <property type="entry name" value="Winged helix-like DNA-binding domain superfamily/Winged helix DNA-binding domain"/>
    <property type="match status" value="1"/>
</dbReference>
<dbReference type="InterPro" id="IPR036390">
    <property type="entry name" value="WH_DNA-bd_sf"/>
</dbReference>
<proteinExistence type="inferred from homology"/>
<accession>A0AA97FGE5</accession>
<dbReference type="AlphaFoldDB" id="A0AA97FGE5"/>
<comment type="similarity">
    <text evidence="1">Belongs to the LysR transcriptional regulatory family.</text>
</comment>
<dbReference type="FunFam" id="1.10.10.10:FF:000001">
    <property type="entry name" value="LysR family transcriptional regulator"/>
    <property type="match status" value="1"/>
</dbReference>
<name>A0AA97FGE5_9MICO</name>
<dbReference type="KEGG" id="mbet:N8K70_16945"/>
<dbReference type="Pfam" id="PF03466">
    <property type="entry name" value="LysR_substrate"/>
    <property type="match status" value="1"/>
</dbReference>
<keyword evidence="4" id="KW-0804">Transcription</keyword>
<dbReference type="Proteomes" id="UP001305498">
    <property type="component" value="Chromosome"/>
</dbReference>
<sequence>MNLEQLRAFVEVSRHGHFTRAAESLRLAQPSLSRQISTLEQDLGSELFHRARGHISLTAAGETLLPLAKRMLADADAVRREMAELAGLRRGRVRLGATPSLCTSLVTEVISAFHGAHPGIGIEIVERGSRGLDAELAEGALDLALVTTSTAVSGSLRRTALLTEDLVVVSSASRPPLAAGASLVLAELAELPQIVFHRSYDLRATTEAAFQAAGLSPSVVLEGPEMDAVLRFVERGIGVAVVPAMVALGRPELRVTRLAEPRLTRTVSLAHRSDVTPTRAAAALSDAIVATADRLAEEGVVVRAA</sequence>
<dbReference type="SUPFAM" id="SSF53850">
    <property type="entry name" value="Periplasmic binding protein-like II"/>
    <property type="match status" value="1"/>
</dbReference>
<dbReference type="Pfam" id="PF00126">
    <property type="entry name" value="HTH_1"/>
    <property type="match status" value="1"/>
</dbReference>
<keyword evidence="2" id="KW-0805">Transcription regulation</keyword>
<dbReference type="GO" id="GO:0005829">
    <property type="term" value="C:cytosol"/>
    <property type="evidence" value="ECO:0007669"/>
    <property type="project" value="TreeGrafter"/>
</dbReference>
<feature type="domain" description="HTH lysR-type" evidence="5">
    <location>
        <begin position="1"/>
        <end position="58"/>
    </location>
</feature>
<evidence type="ECO:0000256" key="4">
    <source>
        <dbReference type="ARBA" id="ARBA00023163"/>
    </source>
</evidence>
<gene>
    <name evidence="6" type="ORF">N8K70_16945</name>
</gene>
<keyword evidence="3" id="KW-0238">DNA-binding</keyword>
<organism evidence="6 7">
    <name type="scientific">Microbacterium betulae</name>
    <dbReference type="NCBI Taxonomy" id="2981139"/>
    <lineage>
        <taxon>Bacteria</taxon>
        <taxon>Bacillati</taxon>
        <taxon>Actinomycetota</taxon>
        <taxon>Actinomycetes</taxon>
        <taxon>Micrococcales</taxon>
        <taxon>Microbacteriaceae</taxon>
        <taxon>Microbacterium</taxon>
    </lineage>
</organism>
<dbReference type="Gene3D" id="3.40.190.290">
    <property type="match status" value="1"/>
</dbReference>
<evidence type="ECO:0000313" key="6">
    <source>
        <dbReference type="EMBL" id="WOF23061.1"/>
    </source>
</evidence>
<protein>
    <submittedName>
        <fullName evidence="6">LysR substrate-binding domain-containing protein</fullName>
    </submittedName>
</protein>
<dbReference type="PROSITE" id="PS50931">
    <property type="entry name" value="HTH_LYSR"/>
    <property type="match status" value="1"/>
</dbReference>
<dbReference type="EMBL" id="CP118157">
    <property type="protein sequence ID" value="WOF23061.1"/>
    <property type="molecule type" value="Genomic_DNA"/>
</dbReference>